<evidence type="ECO:0000256" key="1">
    <source>
        <dbReference type="SAM" id="MobiDB-lite"/>
    </source>
</evidence>
<keyword evidence="3" id="KW-1185">Reference proteome</keyword>
<feature type="region of interest" description="Disordered" evidence="1">
    <location>
        <begin position="1"/>
        <end position="24"/>
    </location>
</feature>
<dbReference type="RefSeq" id="WP_382209998.1">
    <property type="nucleotide sequence ID" value="NZ_JBHSZH010000005.1"/>
</dbReference>
<organism evidence="2 3">
    <name type="scientific">Halorussus caseinilyticus</name>
    <dbReference type="NCBI Taxonomy" id="3034025"/>
    <lineage>
        <taxon>Archaea</taxon>
        <taxon>Methanobacteriati</taxon>
        <taxon>Methanobacteriota</taxon>
        <taxon>Stenosarchaea group</taxon>
        <taxon>Halobacteria</taxon>
        <taxon>Halobacteriales</taxon>
        <taxon>Haladaptataceae</taxon>
        <taxon>Halorussus</taxon>
    </lineage>
</organism>
<dbReference type="AlphaFoldDB" id="A0ABD5WL61"/>
<proteinExistence type="predicted"/>
<gene>
    <name evidence="2" type="ORF">ACFQJ6_15375</name>
</gene>
<name>A0ABD5WL61_9EURY</name>
<dbReference type="Proteomes" id="UP001596407">
    <property type="component" value="Unassembled WGS sequence"/>
</dbReference>
<evidence type="ECO:0000313" key="2">
    <source>
        <dbReference type="EMBL" id="MFC7081277.1"/>
    </source>
</evidence>
<sequence>MGGRAVGSVHLNDPTTDGVPRFDAHHEDPVLDRALATVPDLGAQVVVEPSADLLADSDELRRRVTALRDRMADARGSE</sequence>
<comment type="caution">
    <text evidence="2">The sequence shown here is derived from an EMBL/GenBank/DDBJ whole genome shotgun (WGS) entry which is preliminary data.</text>
</comment>
<accession>A0ABD5WL61</accession>
<protein>
    <recommendedName>
        <fullName evidence="4">Xylose isomerase-like TIM barrel domain-containing protein</fullName>
    </recommendedName>
</protein>
<evidence type="ECO:0008006" key="4">
    <source>
        <dbReference type="Google" id="ProtNLM"/>
    </source>
</evidence>
<reference evidence="2 3" key="1">
    <citation type="journal article" date="2019" name="Int. J. Syst. Evol. Microbiol.">
        <title>The Global Catalogue of Microorganisms (GCM) 10K type strain sequencing project: providing services to taxonomists for standard genome sequencing and annotation.</title>
        <authorList>
            <consortium name="The Broad Institute Genomics Platform"/>
            <consortium name="The Broad Institute Genome Sequencing Center for Infectious Disease"/>
            <person name="Wu L."/>
            <person name="Ma J."/>
        </authorList>
    </citation>
    <scope>NUCLEOTIDE SEQUENCE [LARGE SCALE GENOMIC DNA]</scope>
    <source>
        <strain evidence="2 3">DT72</strain>
    </source>
</reference>
<dbReference type="EMBL" id="JBHSZH010000005">
    <property type="protein sequence ID" value="MFC7081277.1"/>
    <property type="molecule type" value="Genomic_DNA"/>
</dbReference>
<evidence type="ECO:0000313" key="3">
    <source>
        <dbReference type="Proteomes" id="UP001596407"/>
    </source>
</evidence>